<dbReference type="AlphaFoldDB" id="A0A8S2Z0N3"/>
<dbReference type="Proteomes" id="UP000681722">
    <property type="component" value="Unassembled WGS sequence"/>
</dbReference>
<name>A0A8S2Z0N3_9BILA</name>
<reference evidence="1" key="1">
    <citation type="submission" date="2021-02" db="EMBL/GenBank/DDBJ databases">
        <authorList>
            <person name="Nowell W R."/>
        </authorList>
    </citation>
    <scope>NUCLEOTIDE SEQUENCE</scope>
</reference>
<protein>
    <submittedName>
        <fullName evidence="1">Uncharacterized protein</fullName>
    </submittedName>
</protein>
<gene>
    <name evidence="1" type="ORF">SRO942_LOCUS48711</name>
</gene>
<organism evidence="1 2">
    <name type="scientific">Didymodactylos carnosus</name>
    <dbReference type="NCBI Taxonomy" id="1234261"/>
    <lineage>
        <taxon>Eukaryota</taxon>
        <taxon>Metazoa</taxon>
        <taxon>Spiralia</taxon>
        <taxon>Gnathifera</taxon>
        <taxon>Rotifera</taxon>
        <taxon>Eurotatoria</taxon>
        <taxon>Bdelloidea</taxon>
        <taxon>Philodinida</taxon>
        <taxon>Philodinidae</taxon>
        <taxon>Didymodactylos</taxon>
    </lineage>
</organism>
<sequence>MVHMYQWCISNSIIIQMEEITQNWSQSKLRSKEIELINNTDDDIQYDISHLTIDDDNRSIFLFHQLSTIINAHDTSTIRITPNVQANEGKYEQIWEIKLAMNQLSIRIILRCQIKVFSIGIDLPLTNILDDNTTVSTKKQIKTYLLDFGTVLGRLNTHDRRSFLIENRTSVDLRIKLRREGGGVGKFELDTKELDFFLFAYESKTLTINWLISDVVQDS</sequence>
<proteinExistence type="predicted"/>
<evidence type="ECO:0000313" key="2">
    <source>
        <dbReference type="Proteomes" id="UP000681722"/>
    </source>
</evidence>
<comment type="caution">
    <text evidence="1">The sequence shown here is derived from an EMBL/GenBank/DDBJ whole genome shotgun (WGS) entry which is preliminary data.</text>
</comment>
<accession>A0A8S2Z0N3</accession>
<feature type="non-terminal residue" evidence="1">
    <location>
        <position position="219"/>
    </location>
</feature>
<dbReference type="EMBL" id="CAJOBC010126448">
    <property type="protein sequence ID" value="CAF4596836.1"/>
    <property type="molecule type" value="Genomic_DNA"/>
</dbReference>
<evidence type="ECO:0000313" key="1">
    <source>
        <dbReference type="EMBL" id="CAF4596836.1"/>
    </source>
</evidence>